<dbReference type="SUPFAM" id="SSF52949">
    <property type="entry name" value="Macro domain-like"/>
    <property type="match status" value="1"/>
</dbReference>
<evidence type="ECO:0000259" key="2">
    <source>
        <dbReference type="Pfam" id="PF10021"/>
    </source>
</evidence>
<organism evidence="3 4">
    <name type="scientific">Ophiocordyceps australis</name>
    <dbReference type="NCBI Taxonomy" id="1399860"/>
    <lineage>
        <taxon>Eukaryota</taxon>
        <taxon>Fungi</taxon>
        <taxon>Dikarya</taxon>
        <taxon>Ascomycota</taxon>
        <taxon>Pezizomycotina</taxon>
        <taxon>Sordariomycetes</taxon>
        <taxon>Hypocreomycetidae</taxon>
        <taxon>Hypocreales</taxon>
        <taxon>Ophiocordycipitaceae</taxon>
        <taxon>Ophiocordyceps</taxon>
    </lineage>
</organism>
<comment type="caution">
    <text evidence="3">The sequence shown here is derived from an EMBL/GenBank/DDBJ whole genome shotgun (WGS) entry which is preliminary data.</text>
</comment>
<dbReference type="EMBL" id="NJET01000096">
    <property type="protein sequence ID" value="PHH61673.1"/>
    <property type="molecule type" value="Genomic_DNA"/>
</dbReference>
<dbReference type="OrthoDB" id="9985428at2759"/>
<proteinExistence type="predicted"/>
<dbReference type="InterPro" id="IPR019261">
    <property type="entry name" value="PARG_cat_microbial"/>
</dbReference>
<protein>
    <recommendedName>
        <fullName evidence="2">Microbial-type PARG catalytic domain-containing protein</fullName>
    </recommendedName>
</protein>
<dbReference type="Gene3D" id="3.40.220.10">
    <property type="entry name" value="Leucine Aminopeptidase, subunit E, domain 1"/>
    <property type="match status" value="1"/>
</dbReference>
<accession>A0A2C5Y1Z8</accession>
<reference evidence="3 4" key="1">
    <citation type="submission" date="2017-06" db="EMBL/GenBank/DDBJ databases">
        <title>Ant-infecting Ophiocordyceps genomes reveal a high diversity of potential behavioral manipulation genes and a possible major role for enterotoxins.</title>
        <authorList>
            <person name="De Bekker C."/>
            <person name="Evans H.C."/>
            <person name="Brachmann A."/>
            <person name="Hughes D.P."/>
        </authorList>
    </citation>
    <scope>NUCLEOTIDE SEQUENCE [LARGE SCALE GENOMIC DNA]</scope>
    <source>
        <strain evidence="3 4">Map64</strain>
    </source>
</reference>
<evidence type="ECO:0000256" key="1">
    <source>
        <dbReference type="SAM" id="SignalP"/>
    </source>
</evidence>
<dbReference type="Pfam" id="PF10021">
    <property type="entry name" value="PARG_cat_microb"/>
    <property type="match status" value="1"/>
</dbReference>
<dbReference type="NCBIfam" id="TIGR02452">
    <property type="entry name" value="TIGR02452 family protein"/>
    <property type="match status" value="1"/>
</dbReference>
<dbReference type="InterPro" id="IPR043472">
    <property type="entry name" value="Macro_dom-like"/>
</dbReference>
<keyword evidence="1" id="KW-0732">Signal</keyword>
<feature type="signal peptide" evidence="1">
    <location>
        <begin position="1"/>
        <end position="21"/>
    </location>
</feature>
<dbReference type="Proteomes" id="UP000226192">
    <property type="component" value="Unassembled WGS sequence"/>
</dbReference>
<dbReference type="PANTHER" id="PTHR35596">
    <property type="entry name" value="DUF2263 DOMAIN-CONTAINING PROTEIN"/>
    <property type="match status" value="1"/>
</dbReference>
<sequence>MSRQWCPTTLLGWVVDLVCRAFPADKGLNSAVKQTRHNINSNRRYRRDKRLAATAKETLAVLPEILAQLPDIDAHGAEACFLDQLPRLDALHCPRKQATAVCVVNKDSLNAALELAAKYDGSSRVAVLNMANFRRPGGGWLQGARAQEETLCYRSSLVLSLDKRFYPWRQHMALYTRDVVVVRGDIQSGHGLLPGASGSVEASSLPKISVVSVAALQKPRLCQVENQVSYLKDATRELTKAKMRLCLRIAALRGHTLLVLGALGCGAFGHPATEVAQCWRRVLQEDEFAGGWWQAVWFAVLDERDNGLGTVFSRELAGLEV</sequence>
<keyword evidence="4" id="KW-1185">Reference proteome</keyword>
<name>A0A2C5Y1Z8_9HYPO</name>
<dbReference type="AlphaFoldDB" id="A0A2C5Y1Z8"/>
<gene>
    <name evidence="3" type="ORF">CDD81_8084</name>
</gene>
<dbReference type="InterPro" id="IPR012664">
    <property type="entry name" value="CHP02452"/>
</dbReference>
<feature type="chain" id="PRO_5012383502" description="Microbial-type PARG catalytic domain-containing protein" evidence="1">
    <location>
        <begin position="22"/>
        <end position="321"/>
    </location>
</feature>
<dbReference type="PANTHER" id="PTHR35596:SF1">
    <property type="entry name" value="MICROBIAL-TYPE PARG CATALYTIC DOMAIN-CONTAINING PROTEIN"/>
    <property type="match status" value="1"/>
</dbReference>
<feature type="domain" description="Microbial-type PARG catalytic" evidence="2">
    <location>
        <begin position="92"/>
        <end position="177"/>
    </location>
</feature>
<dbReference type="STRING" id="1399860.A0A2C5Y1Z8"/>
<evidence type="ECO:0000313" key="3">
    <source>
        <dbReference type="EMBL" id="PHH61673.1"/>
    </source>
</evidence>
<evidence type="ECO:0000313" key="4">
    <source>
        <dbReference type="Proteomes" id="UP000226192"/>
    </source>
</evidence>